<dbReference type="Gene3D" id="3.40.50.150">
    <property type="entry name" value="Vaccinia Virus protein VP39"/>
    <property type="match status" value="1"/>
</dbReference>
<dbReference type="Proteomes" id="UP000886251">
    <property type="component" value="Unassembled WGS sequence"/>
</dbReference>
<dbReference type="EC" id="2.1.1.80" evidence="2"/>
<dbReference type="PROSITE" id="PS50123">
    <property type="entry name" value="CHER"/>
    <property type="match status" value="1"/>
</dbReference>
<comment type="catalytic activity">
    <reaction evidence="1">
        <text>L-glutamyl-[protein] + S-adenosyl-L-methionine = [protein]-L-glutamate 5-O-methyl ester + S-adenosyl-L-homocysteine</text>
        <dbReference type="Rhea" id="RHEA:24452"/>
        <dbReference type="Rhea" id="RHEA-COMP:10208"/>
        <dbReference type="Rhea" id="RHEA-COMP:10311"/>
        <dbReference type="ChEBI" id="CHEBI:29973"/>
        <dbReference type="ChEBI" id="CHEBI:57856"/>
        <dbReference type="ChEBI" id="CHEBI:59789"/>
        <dbReference type="ChEBI" id="CHEBI:82795"/>
        <dbReference type="EC" id="2.1.1.80"/>
    </reaction>
</comment>
<dbReference type="EMBL" id="DRKP01000080">
    <property type="protein sequence ID" value="HEB96200.1"/>
    <property type="molecule type" value="Genomic_DNA"/>
</dbReference>
<protein>
    <recommendedName>
        <fullName evidence="2">protein-glutamate O-methyltransferase</fullName>
        <ecNumber evidence="2">2.1.1.80</ecNumber>
    </recommendedName>
</protein>
<dbReference type="InterPro" id="IPR022642">
    <property type="entry name" value="CheR_C"/>
</dbReference>
<feature type="domain" description="CheR-type methyltransferase" evidence="6">
    <location>
        <begin position="1"/>
        <end position="278"/>
    </location>
</feature>
<dbReference type="InterPro" id="IPR000780">
    <property type="entry name" value="CheR_MeTrfase"/>
</dbReference>
<dbReference type="InterPro" id="IPR050903">
    <property type="entry name" value="Bact_Chemotaxis_MeTrfase"/>
</dbReference>
<evidence type="ECO:0000256" key="4">
    <source>
        <dbReference type="ARBA" id="ARBA00022679"/>
    </source>
</evidence>
<evidence type="ECO:0000313" key="7">
    <source>
        <dbReference type="EMBL" id="HEB96200.1"/>
    </source>
</evidence>
<dbReference type="InterPro" id="IPR036804">
    <property type="entry name" value="CheR_N_sf"/>
</dbReference>
<keyword evidence="4" id="KW-0808">Transferase</keyword>
<keyword evidence="3 7" id="KW-0489">Methyltransferase</keyword>
<keyword evidence="5" id="KW-0949">S-adenosyl-L-methionine</keyword>
<dbReference type="GO" id="GO:0008983">
    <property type="term" value="F:protein-glutamate O-methyltransferase activity"/>
    <property type="evidence" value="ECO:0007669"/>
    <property type="project" value="UniProtKB-EC"/>
</dbReference>
<evidence type="ECO:0000256" key="5">
    <source>
        <dbReference type="ARBA" id="ARBA00022691"/>
    </source>
</evidence>
<organism evidence="7">
    <name type="scientific">Sedimenticola thiotaurini</name>
    <dbReference type="NCBI Taxonomy" id="1543721"/>
    <lineage>
        <taxon>Bacteria</taxon>
        <taxon>Pseudomonadati</taxon>
        <taxon>Pseudomonadota</taxon>
        <taxon>Gammaproteobacteria</taxon>
        <taxon>Chromatiales</taxon>
        <taxon>Sedimenticolaceae</taxon>
        <taxon>Sedimenticola</taxon>
    </lineage>
</organism>
<dbReference type="AlphaFoldDB" id="A0A831W8S9"/>
<accession>A0A831W8S9</accession>
<dbReference type="SMART" id="SM00138">
    <property type="entry name" value="MeTrc"/>
    <property type="match status" value="1"/>
</dbReference>
<dbReference type="Pfam" id="PF01739">
    <property type="entry name" value="CheR"/>
    <property type="match status" value="1"/>
</dbReference>
<dbReference type="PANTHER" id="PTHR24422:SF21">
    <property type="entry name" value="CHEMOTAXIS PROTEIN METHYLTRANSFERASE 1"/>
    <property type="match status" value="1"/>
</dbReference>
<evidence type="ECO:0000256" key="3">
    <source>
        <dbReference type="ARBA" id="ARBA00022603"/>
    </source>
</evidence>
<dbReference type="SUPFAM" id="SSF47757">
    <property type="entry name" value="Chemotaxis receptor methyltransferase CheR, N-terminal domain"/>
    <property type="match status" value="1"/>
</dbReference>
<proteinExistence type="predicted"/>
<name>A0A831W8S9_9GAMM</name>
<dbReference type="PANTHER" id="PTHR24422">
    <property type="entry name" value="CHEMOTAXIS PROTEIN METHYLTRANSFERASE"/>
    <property type="match status" value="1"/>
</dbReference>
<dbReference type="GO" id="GO:0032259">
    <property type="term" value="P:methylation"/>
    <property type="evidence" value="ECO:0007669"/>
    <property type="project" value="UniProtKB-KW"/>
</dbReference>
<evidence type="ECO:0000259" key="6">
    <source>
        <dbReference type="PROSITE" id="PS50123"/>
    </source>
</evidence>
<evidence type="ECO:0000256" key="2">
    <source>
        <dbReference type="ARBA" id="ARBA00012534"/>
    </source>
</evidence>
<dbReference type="Gene3D" id="1.10.155.10">
    <property type="entry name" value="Chemotaxis receptor methyltransferase CheR, N-terminal domain"/>
    <property type="match status" value="1"/>
</dbReference>
<dbReference type="CDD" id="cd02440">
    <property type="entry name" value="AdoMet_MTases"/>
    <property type="match status" value="1"/>
</dbReference>
<dbReference type="SUPFAM" id="SSF53335">
    <property type="entry name" value="S-adenosyl-L-methionine-dependent methyltransferases"/>
    <property type="match status" value="1"/>
</dbReference>
<dbReference type="Pfam" id="PF03705">
    <property type="entry name" value="CheR_N"/>
    <property type="match status" value="1"/>
</dbReference>
<dbReference type="InterPro" id="IPR022641">
    <property type="entry name" value="CheR_N"/>
</dbReference>
<reference evidence="7" key="1">
    <citation type="journal article" date="2020" name="mSystems">
        <title>Genome- and Community-Level Interaction Insights into Carbon Utilization and Element Cycling Functions of Hydrothermarchaeota in Hydrothermal Sediment.</title>
        <authorList>
            <person name="Zhou Z."/>
            <person name="Liu Y."/>
            <person name="Xu W."/>
            <person name="Pan J."/>
            <person name="Luo Z.H."/>
            <person name="Li M."/>
        </authorList>
    </citation>
    <scope>NUCLEOTIDE SEQUENCE [LARGE SCALE GENOMIC DNA]</scope>
    <source>
        <strain evidence="7">HyVt-443</strain>
    </source>
</reference>
<dbReference type="InterPro" id="IPR029063">
    <property type="entry name" value="SAM-dependent_MTases_sf"/>
</dbReference>
<comment type="caution">
    <text evidence="7">The sequence shown here is derived from an EMBL/GenBank/DDBJ whole genome shotgun (WGS) entry which is preliminary data.</text>
</comment>
<evidence type="ECO:0000256" key="1">
    <source>
        <dbReference type="ARBA" id="ARBA00001541"/>
    </source>
</evidence>
<sequence>MNKEQTLTPGEYQEFQRFLQDACGIQLGAGKEYLVSSRLGSLMRHYAITSVGDLVRQARTGRNPRLRSGIIDAMTTNETFWFRDASHFEMLTGHVLPELTGRTAGRIRVWSAACSSGQEPYNISMAVDQFQRANPGRLKGILEIVATDISASMLEEARRGVYCGLAASRGLTTDQRERYFTVREECLEVRPEIKRRVAFRELNLTRGYELLGRFDVIFCRNVLIYFSHEQKADILERMARILNPGGYLFLGSTESLSAHTDRFEMVNLLGGIVYRLRD</sequence>
<dbReference type="PRINTS" id="PR00996">
    <property type="entry name" value="CHERMTFRASE"/>
</dbReference>
<gene>
    <name evidence="7" type="ORF">ENI96_07200</name>
</gene>